<dbReference type="PROSITE" id="PS50835">
    <property type="entry name" value="IG_LIKE"/>
    <property type="match status" value="1"/>
</dbReference>
<evidence type="ECO:0000256" key="1">
    <source>
        <dbReference type="ARBA" id="ARBA00023157"/>
    </source>
</evidence>
<dbReference type="AlphaFoldDB" id="A0A8K0JYW6"/>
<dbReference type="SUPFAM" id="SSF48726">
    <property type="entry name" value="Immunoglobulin"/>
    <property type="match status" value="1"/>
</dbReference>
<evidence type="ECO:0000313" key="4">
    <source>
        <dbReference type="Proteomes" id="UP000792457"/>
    </source>
</evidence>
<evidence type="ECO:0000313" key="3">
    <source>
        <dbReference type="EMBL" id="KAG8224624.1"/>
    </source>
</evidence>
<name>A0A8K0JYW6_LADFU</name>
<dbReference type="InterPro" id="IPR013783">
    <property type="entry name" value="Ig-like_fold"/>
</dbReference>
<proteinExistence type="predicted"/>
<dbReference type="Pfam" id="PF08205">
    <property type="entry name" value="C2-set_2"/>
    <property type="match status" value="1"/>
</dbReference>
<accession>A0A8K0JYW6</accession>
<organism evidence="3 4">
    <name type="scientific">Ladona fulva</name>
    <name type="common">Scarce chaser dragonfly</name>
    <name type="synonym">Libellula fulva</name>
    <dbReference type="NCBI Taxonomy" id="123851"/>
    <lineage>
        <taxon>Eukaryota</taxon>
        <taxon>Metazoa</taxon>
        <taxon>Ecdysozoa</taxon>
        <taxon>Arthropoda</taxon>
        <taxon>Hexapoda</taxon>
        <taxon>Insecta</taxon>
        <taxon>Pterygota</taxon>
        <taxon>Palaeoptera</taxon>
        <taxon>Odonata</taxon>
        <taxon>Epiprocta</taxon>
        <taxon>Anisoptera</taxon>
        <taxon>Libelluloidea</taxon>
        <taxon>Libellulidae</taxon>
        <taxon>Ladona</taxon>
    </lineage>
</organism>
<dbReference type="OrthoDB" id="6624148at2759"/>
<dbReference type="InterPro" id="IPR007110">
    <property type="entry name" value="Ig-like_dom"/>
</dbReference>
<dbReference type="Proteomes" id="UP000792457">
    <property type="component" value="Unassembled WGS sequence"/>
</dbReference>
<protein>
    <recommendedName>
        <fullName evidence="2">Ig-like domain-containing protein</fullName>
    </recommendedName>
</protein>
<dbReference type="InterPro" id="IPR013162">
    <property type="entry name" value="CD80_C2-set"/>
</dbReference>
<keyword evidence="4" id="KW-1185">Reference proteome</keyword>
<evidence type="ECO:0000259" key="2">
    <source>
        <dbReference type="PROSITE" id="PS50835"/>
    </source>
</evidence>
<gene>
    <name evidence="3" type="ORF">J437_LFUL005792</name>
</gene>
<dbReference type="PANTHER" id="PTHR23278:SF19">
    <property type="entry name" value="OBSCURIN"/>
    <property type="match status" value="1"/>
</dbReference>
<dbReference type="Gene3D" id="2.60.40.10">
    <property type="entry name" value="Immunoglobulins"/>
    <property type="match status" value="1"/>
</dbReference>
<reference evidence="3" key="1">
    <citation type="submission" date="2013-04" db="EMBL/GenBank/DDBJ databases">
        <authorList>
            <person name="Qu J."/>
            <person name="Murali S.C."/>
            <person name="Bandaranaike D."/>
            <person name="Bellair M."/>
            <person name="Blankenburg K."/>
            <person name="Chao H."/>
            <person name="Dinh H."/>
            <person name="Doddapaneni H."/>
            <person name="Downs B."/>
            <person name="Dugan-Rocha S."/>
            <person name="Elkadiri S."/>
            <person name="Gnanaolivu R.D."/>
            <person name="Hernandez B."/>
            <person name="Javaid M."/>
            <person name="Jayaseelan J.C."/>
            <person name="Lee S."/>
            <person name="Li M."/>
            <person name="Ming W."/>
            <person name="Munidasa M."/>
            <person name="Muniz J."/>
            <person name="Nguyen L."/>
            <person name="Ongeri F."/>
            <person name="Osuji N."/>
            <person name="Pu L.-L."/>
            <person name="Puazo M."/>
            <person name="Qu C."/>
            <person name="Quiroz J."/>
            <person name="Raj R."/>
            <person name="Weissenberger G."/>
            <person name="Xin Y."/>
            <person name="Zou X."/>
            <person name="Han Y."/>
            <person name="Richards S."/>
            <person name="Worley K."/>
            <person name="Muzny D."/>
            <person name="Gibbs R."/>
        </authorList>
    </citation>
    <scope>NUCLEOTIDE SEQUENCE</scope>
    <source>
        <strain evidence="3">Sampled in the wild</strain>
    </source>
</reference>
<comment type="caution">
    <text evidence="3">The sequence shown here is derived from an EMBL/GenBank/DDBJ whole genome shotgun (WGS) entry which is preliminary data.</text>
</comment>
<reference evidence="3" key="2">
    <citation type="submission" date="2017-10" db="EMBL/GenBank/DDBJ databases">
        <title>Ladona fulva Genome sequencing and assembly.</title>
        <authorList>
            <person name="Murali S."/>
            <person name="Richards S."/>
            <person name="Bandaranaike D."/>
            <person name="Bellair M."/>
            <person name="Blankenburg K."/>
            <person name="Chao H."/>
            <person name="Dinh H."/>
            <person name="Doddapaneni H."/>
            <person name="Dugan-Rocha S."/>
            <person name="Elkadiri S."/>
            <person name="Gnanaolivu R."/>
            <person name="Hernandez B."/>
            <person name="Skinner E."/>
            <person name="Javaid M."/>
            <person name="Lee S."/>
            <person name="Li M."/>
            <person name="Ming W."/>
            <person name="Munidasa M."/>
            <person name="Muniz J."/>
            <person name="Nguyen L."/>
            <person name="Hughes D."/>
            <person name="Osuji N."/>
            <person name="Pu L.-L."/>
            <person name="Puazo M."/>
            <person name="Qu C."/>
            <person name="Quiroz J."/>
            <person name="Raj R."/>
            <person name="Weissenberger G."/>
            <person name="Xin Y."/>
            <person name="Zou X."/>
            <person name="Han Y."/>
            <person name="Worley K."/>
            <person name="Muzny D."/>
            <person name="Gibbs R."/>
        </authorList>
    </citation>
    <scope>NUCLEOTIDE SEQUENCE</scope>
    <source>
        <strain evidence="3">Sampled in the wild</strain>
    </source>
</reference>
<dbReference type="PANTHER" id="PTHR23278">
    <property type="entry name" value="SIDESTEP PROTEIN"/>
    <property type="match status" value="1"/>
</dbReference>
<sequence>MENFRSLTVRPLSASILNKNQGLSADRKYEIMCQAIGSRPPAKITWWKDNKRLETFVEKACVIYFKEKFTLTYHSTPNYSLLSTSWRNRGSACFPRPTSFGCD</sequence>
<dbReference type="InterPro" id="IPR036179">
    <property type="entry name" value="Ig-like_dom_sf"/>
</dbReference>
<feature type="domain" description="Ig-like" evidence="2">
    <location>
        <begin position="11"/>
        <end position="103"/>
    </location>
</feature>
<dbReference type="EMBL" id="KZ308203">
    <property type="protein sequence ID" value="KAG8224624.1"/>
    <property type="molecule type" value="Genomic_DNA"/>
</dbReference>
<keyword evidence="1" id="KW-1015">Disulfide bond</keyword>